<keyword evidence="2" id="KW-1185">Reference proteome</keyword>
<gene>
    <name evidence="1" type="ORF">CI238_05021</name>
</gene>
<sequence>LRFWSLLKLVLLSPICLALVVSVRRPLVVLAKVLLAVKVMLRLRSPMMVFWWLLPDKKEEAAGEELLRLYEELA</sequence>
<dbReference type="AlphaFoldDB" id="A0A161VYQ7"/>
<dbReference type="EMBL" id="LFIW01000165">
    <property type="protein sequence ID" value="KZL87940.1"/>
    <property type="molecule type" value="Genomic_DNA"/>
</dbReference>
<protein>
    <submittedName>
        <fullName evidence="1">Uncharacterized protein</fullName>
    </submittedName>
</protein>
<evidence type="ECO:0000313" key="1">
    <source>
        <dbReference type="EMBL" id="KZL87940.1"/>
    </source>
</evidence>
<evidence type="ECO:0000313" key="2">
    <source>
        <dbReference type="Proteomes" id="UP000076584"/>
    </source>
</evidence>
<feature type="non-terminal residue" evidence="1">
    <location>
        <position position="1"/>
    </location>
</feature>
<reference evidence="1 2" key="1">
    <citation type="submission" date="2015-06" db="EMBL/GenBank/DDBJ databases">
        <title>Survival trade-offs in plant roots during colonization by closely related pathogenic and mutualistic fungi.</title>
        <authorList>
            <person name="Hacquard S."/>
            <person name="Kracher B."/>
            <person name="Hiruma K."/>
            <person name="Weinman A."/>
            <person name="Muench P."/>
            <person name="Garrido Oter R."/>
            <person name="Ver Loren van Themaat E."/>
            <person name="Dallerey J.-F."/>
            <person name="Damm U."/>
            <person name="Henrissat B."/>
            <person name="Lespinet O."/>
            <person name="Thon M."/>
            <person name="Kemen E."/>
            <person name="McHardy A.C."/>
            <person name="Schulze-Lefert P."/>
            <person name="O'Connell R.J."/>
        </authorList>
    </citation>
    <scope>NUCLEOTIDE SEQUENCE [LARGE SCALE GENOMIC DNA]</scope>
    <source>
        <strain evidence="1 2">MAFF 238704</strain>
    </source>
</reference>
<organism evidence="1 2">
    <name type="scientific">Colletotrichum incanum</name>
    <name type="common">Soybean anthracnose fungus</name>
    <dbReference type="NCBI Taxonomy" id="1573173"/>
    <lineage>
        <taxon>Eukaryota</taxon>
        <taxon>Fungi</taxon>
        <taxon>Dikarya</taxon>
        <taxon>Ascomycota</taxon>
        <taxon>Pezizomycotina</taxon>
        <taxon>Sordariomycetes</taxon>
        <taxon>Hypocreomycetidae</taxon>
        <taxon>Glomerellales</taxon>
        <taxon>Glomerellaceae</taxon>
        <taxon>Colletotrichum</taxon>
        <taxon>Colletotrichum spaethianum species complex</taxon>
    </lineage>
</organism>
<accession>A0A161VYQ7</accession>
<proteinExistence type="predicted"/>
<name>A0A161VYQ7_COLIC</name>
<comment type="caution">
    <text evidence="1">The sequence shown here is derived from an EMBL/GenBank/DDBJ whole genome shotgun (WGS) entry which is preliminary data.</text>
</comment>
<dbReference type="Proteomes" id="UP000076584">
    <property type="component" value="Unassembled WGS sequence"/>
</dbReference>